<keyword evidence="3" id="KW-1185">Reference proteome</keyword>
<evidence type="ECO:0000313" key="3">
    <source>
        <dbReference type="Proteomes" id="UP001165269"/>
    </source>
</evidence>
<evidence type="ECO:0000259" key="1">
    <source>
        <dbReference type="Pfam" id="PF09346"/>
    </source>
</evidence>
<proteinExistence type="predicted"/>
<dbReference type="EMBL" id="JALDAY010000012">
    <property type="protein sequence ID" value="MCI3276573.1"/>
    <property type="molecule type" value="Genomic_DNA"/>
</dbReference>
<feature type="domain" description="Knr4/Smi1-like" evidence="1">
    <location>
        <begin position="35"/>
        <end position="146"/>
    </location>
</feature>
<reference evidence="2" key="1">
    <citation type="submission" date="2022-03" db="EMBL/GenBank/DDBJ databases">
        <title>Streptomyces 7R015 and 7R016 isolated from Barleria lupulina in Thailand.</title>
        <authorList>
            <person name="Kanchanasin P."/>
            <person name="Phongsopitanun W."/>
            <person name="Tanasupawat S."/>
        </authorList>
    </citation>
    <scope>NUCLEOTIDE SEQUENCE</scope>
    <source>
        <strain evidence="2">7R015</strain>
    </source>
</reference>
<protein>
    <submittedName>
        <fullName evidence="2">SMI1/KNR4 family protein</fullName>
    </submittedName>
</protein>
<dbReference type="Gene3D" id="3.40.1580.10">
    <property type="entry name" value="SMI1/KNR4-like"/>
    <property type="match status" value="1"/>
</dbReference>
<evidence type="ECO:0000313" key="2">
    <source>
        <dbReference type="EMBL" id="MCI3276573.1"/>
    </source>
</evidence>
<accession>A0ABS9YH67</accession>
<dbReference type="InterPro" id="IPR037883">
    <property type="entry name" value="Knr4/Smi1-like_sf"/>
</dbReference>
<organism evidence="2 3">
    <name type="scientific">Streptomyces cylindrosporus</name>
    <dbReference type="NCBI Taxonomy" id="2927583"/>
    <lineage>
        <taxon>Bacteria</taxon>
        <taxon>Bacillati</taxon>
        <taxon>Actinomycetota</taxon>
        <taxon>Actinomycetes</taxon>
        <taxon>Kitasatosporales</taxon>
        <taxon>Streptomycetaceae</taxon>
        <taxon>Streptomyces</taxon>
    </lineage>
</organism>
<dbReference type="InterPro" id="IPR018958">
    <property type="entry name" value="Knr4/Smi1-like_dom"/>
</dbReference>
<dbReference type="Pfam" id="PF09346">
    <property type="entry name" value="SMI1_KNR4"/>
    <property type="match status" value="1"/>
</dbReference>
<gene>
    <name evidence="2" type="ORF">MQP27_36420</name>
</gene>
<name>A0ABS9YH67_9ACTN</name>
<dbReference type="Proteomes" id="UP001165269">
    <property type="component" value="Unassembled WGS sequence"/>
</dbReference>
<comment type="caution">
    <text evidence="2">The sequence shown here is derived from an EMBL/GenBank/DDBJ whole genome shotgun (WGS) entry which is preliminary data.</text>
</comment>
<dbReference type="SUPFAM" id="SSF160631">
    <property type="entry name" value="SMI1/KNR4-like"/>
    <property type="match status" value="1"/>
</dbReference>
<dbReference type="RefSeq" id="WP_242773277.1">
    <property type="nucleotide sequence ID" value="NZ_JALDAY010000012.1"/>
</dbReference>
<sequence length="153" mass="16302">MVPSGDQHAYPAGPFITVYARLVAEGLIDDRESRGLSEGELEEVSRDQGAPLDPEYADFLRCMVAGSGRTLAGETVFHPAVLGIRAGAEAMCTESGIDCDLSRALFVASHQGYIYYCVDLADGAVHCLTEDSAVPMRVAGSFSAFLFDFVKSG</sequence>